<dbReference type="GO" id="GO:0043337">
    <property type="term" value="F:cardiolipin synthase (CMP-forming)"/>
    <property type="evidence" value="ECO:0007669"/>
    <property type="project" value="TreeGrafter"/>
</dbReference>
<dbReference type="EMBL" id="VLTL01000065">
    <property type="protein sequence ID" value="KAA0163518.1"/>
    <property type="molecule type" value="Genomic_DNA"/>
</dbReference>
<evidence type="ECO:0000313" key="15">
    <source>
        <dbReference type="Proteomes" id="UP000325113"/>
    </source>
</evidence>
<dbReference type="PANTHER" id="PTHR14269:SF60">
    <property type="entry name" value="CARDIOLIPIN SYNTHASE (CMP-FORMING)"/>
    <property type="match status" value="1"/>
</dbReference>
<dbReference type="PANTHER" id="PTHR14269">
    <property type="entry name" value="CDP-DIACYLGLYCEROL--GLYCEROL-3-PHOSPHATE 3-PHOSPHATIDYLTRANSFERASE-RELATED"/>
    <property type="match status" value="1"/>
</dbReference>
<keyword evidence="9" id="KW-1208">Phospholipid metabolism</keyword>
<evidence type="ECO:0000313" key="14">
    <source>
        <dbReference type="Proteomes" id="UP000324907"/>
    </source>
</evidence>
<evidence type="ECO:0000256" key="7">
    <source>
        <dbReference type="ARBA" id="ARBA00023136"/>
    </source>
</evidence>
<dbReference type="Proteomes" id="UP000322899">
    <property type="component" value="Unassembled WGS sequence"/>
</dbReference>
<dbReference type="Proteomes" id="UP000325113">
    <property type="component" value="Unassembled WGS sequence"/>
</dbReference>
<keyword evidence="7" id="KW-0472">Membrane</keyword>
<organism evidence="10 15">
    <name type="scientific">Cafeteria roenbergensis</name>
    <name type="common">Marine flagellate</name>
    <dbReference type="NCBI Taxonomy" id="33653"/>
    <lineage>
        <taxon>Eukaryota</taxon>
        <taxon>Sar</taxon>
        <taxon>Stramenopiles</taxon>
        <taxon>Bigyra</taxon>
        <taxon>Opalozoa</taxon>
        <taxon>Bicosoecida</taxon>
        <taxon>Cafeteriaceae</taxon>
        <taxon>Cafeteria</taxon>
    </lineage>
</organism>
<comment type="caution">
    <text evidence="10">The sequence shown here is derived from an EMBL/GenBank/DDBJ whole genome shotgun (WGS) entry which is preliminary data.</text>
</comment>
<reference evidence="13 14" key="1">
    <citation type="submission" date="2019-07" db="EMBL/GenBank/DDBJ databases">
        <title>Genomes of Cafeteria roenbergensis.</title>
        <authorList>
            <person name="Fischer M.G."/>
            <person name="Hackl T."/>
            <person name="Roman M."/>
        </authorList>
    </citation>
    <scope>NUCLEOTIDE SEQUENCE [LARGE SCALE GENOMIC DNA]</scope>
    <source>
        <strain evidence="10 15">Cflag</strain>
        <strain evidence="12 13">E4-10P</strain>
        <strain evidence="11 14">RCC970-E3</strain>
    </source>
</reference>
<protein>
    <recommendedName>
        <fullName evidence="16">CDP-diacylglycerol--glycerol-3-phosphate 3-phosphatidyltransferase</fullName>
    </recommendedName>
</protein>
<proteinExistence type="predicted"/>
<sequence>MPGADMPEELARRETVFGTIPNIMTVARLASTAPLCYLVATGHMTAACGLFMVSGALDFADGAIARRFPSQASVLGSFLDPFADKVLIAGTTVALTASGYLSPWVTGVILSRDAGLIGAGFIYRALTRAPGSAFFSTTTSDSFQVTPSRLSKANMAAQVGLVALALGSGAGLVDAVTAPGVGSVAVDAVSVLVAGTTLASWYGYARTPAFARFVRLLRERMAGK</sequence>
<dbReference type="OrthoDB" id="10020554at2759"/>
<dbReference type="AlphaFoldDB" id="A0A5A8CZY2"/>
<dbReference type="GO" id="GO:0008444">
    <property type="term" value="F:CDP-diacylglycerol-glycerol-3-phosphate 3-phosphatidyltransferase activity"/>
    <property type="evidence" value="ECO:0007669"/>
    <property type="project" value="InterPro"/>
</dbReference>
<keyword evidence="2" id="KW-0444">Lipid biosynthesis</keyword>
<evidence type="ECO:0000256" key="5">
    <source>
        <dbReference type="ARBA" id="ARBA00022989"/>
    </source>
</evidence>
<keyword evidence="5" id="KW-1133">Transmembrane helix</keyword>
<comment type="subcellular location">
    <subcellularLocation>
        <location evidence="1">Membrane</location>
        <topology evidence="1">Multi-pass membrane protein</topology>
    </subcellularLocation>
</comment>
<keyword evidence="6" id="KW-0443">Lipid metabolism</keyword>
<dbReference type="GO" id="GO:0016020">
    <property type="term" value="C:membrane"/>
    <property type="evidence" value="ECO:0007669"/>
    <property type="project" value="UniProtKB-SubCell"/>
</dbReference>
<evidence type="ECO:0000313" key="10">
    <source>
        <dbReference type="EMBL" id="KAA0157361.1"/>
    </source>
</evidence>
<dbReference type="InterPro" id="IPR000462">
    <property type="entry name" value="CDP-OH_P_trans"/>
</dbReference>
<evidence type="ECO:0000313" key="12">
    <source>
        <dbReference type="EMBL" id="KAA0169222.1"/>
    </source>
</evidence>
<evidence type="ECO:0000256" key="6">
    <source>
        <dbReference type="ARBA" id="ARBA00023098"/>
    </source>
</evidence>
<keyword evidence="3" id="KW-0808">Transferase</keyword>
<dbReference type="InterPro" id="IPR050324">
    <property type="entry name" value="CDP-alcohol_PTase-I"/>
</dbReference>
<name>A0A5A8CZY2_CAFRO</name>
<evidence type="ECO:0008006" key="16">
    <source>
        <dbReference type="Google" id="ProtNLM"/>
    </source>
</evidence>
<dbReference type="Pfam" id="PF01066">
    <property type="entry name" value="CDP-OH_P_transf"/>
    <property type="match status" value="1"/>
</dbReference>
<evidence type="ECO:0000256" key="1">
    <source>
        <dbReference type="ARBA" id="ARBA00004141"/>
    </source>
</evidence>
<dbReference type="PIRSF" id="PIRSF000847">
    <property type="entry name" value="Phos_ph_gly_syn"/>
    <property type="match status" value="1"/>
</dbReference>
<dbReference type="GO" id="GO:0005739">
    <property type="term" value="C:mitochondrion"/>
    <property type="evidence" value="ECO:0007669"/>
    <property type="project" value="TreeGrafter"/>
</dbReference>
<dbReference type="InterPro" id="IPR043130">
    <property type="entry name" value="CDP-OH_PTrfase_TM_dom"/>
</dbReference>
<evidence type="ECO:0000313" key="13">
    <source>
        <dbReference type="Proteomes" id="UP000322899"/>
    </source>
</evidence>
<keyword evidence="4" id="KW-0812">Transmembrane</keyword>
<gene>
    <name evidence="12" type="ORF">FNF27_07041</name>
    <name evidence="11" type="ORF">FNF28_04175</name>
    <name evidence="10" type="ORF">FNF31_05786</name>
</gene>
<dbReference type="InterPro" id="IPR004570">
    <property type="entry name" value="Phosphatidylglycerol_P_synth"/>
</dbReference>
<keyword evidence="8" id="KW-0594">Phospholipid biosynthesis</keyword>
<evidence type="ECO:0000256" key="4">
    <source>
        <dbReference type="ARBA" id="ARBA00022692"/>
    </source>
</evidence>
<evidence type="ECO:0000256" key="8">
    <source>
        <dbReference type="ARBA" id="ARBA00023209"/>
    </source>
</evidence>
<evidence type="ECO:0000256" key="3">
    <source>
        <dbReference type="ARBA" id="ARBA00022679"/>
    </source>
</evidence>
<evidence type="ECO:0000256" key="9">
    <source>
        <dbReference type="ARBA" id="ARBA00023264"/>
    </source>
</evidence>
<accession>A0A5A8CZY2</accession>
<dbReference type="EMBL" id="VLTO01000072">
    <property type="protein sequence ID" value="KAA0169222.1"/>
    <property type="molecule type" value="Genomic_DNA"/>
</dbReference>
<dbReference type="EMBL" id="VLTM01000078">
    <property type="protein sequence ID" value="KAA0157361.1"/>
    <property type="molecule type" value="Genomic_DNA"/>
</dbReference>
<evidence type="ECO:0000256" key="2">
    <source>
        <dbReference type="ARBA" id="ARBA00022516"/>
    </source>
</evidence>
<evidence type="ECO:0000313" key="11">
    <source>
        <dbReference type="EMBL" id="KAA0163518.1"/>
    </source>
</evidence>
<dbReference type="Proteomes" id="UP000324907">
    <property type="component" value="Unassembled WGS sequence"/>
</dbReference>
<dbReference type="GO" id="GO:0032049">
    <property type="term" value="P:cardiolipin biosynthetic process"/>
    <property type="evidence" value="ECO:0007669"/>
    <property type="project" value="TreeGrafter"/>
</dbReference>
<dbReference type="Gene3D" id="1.20.120.1760">
    <property type="match status" value="1"/>
</dbReference>